<keyword evidence="6 10" id="KW-0648">Protein biosynthesis</keyword>
<dbReference type="Gene3D" id="3.40.50.620">
    <property type="entry name" value="HUPs"/>
    <property type="match status" value="1"/>
</dbReference>
<dbReference type="InterPro" id="IPR002305">
    <property type="entry name" value="aa-tRNA-synth_Ic"/>
</dbReference>
<evidence type="ECO:0000256" key="4">
    <source>
        <dbReference type="ARBA" id="ARBA00022840"/>
    </source>
</evidence>
<evidence type="ECO:0000256" key="10">
    <source>
        <dbReference type="RuleBase" id="RU363036"/>
    </source>
</evidence>
<evidence type="ECO:0000256" key="8">
    <source>
        <dbReference type="ARBA" id="ARBA00048248"/>
    </source>
</evidence>
<evidence type="ECO:0000313" key="13">
    <source>
        <dbReference type="EMBL" id="KKQ74422.1"/>
    </source>
</evidence>
<dbReference type="EMBL" id="LBUZ01000032">
    <property type="protein sequence ID" value="KKQ74422.1"/>
    <property type="molecule type" value="Genomic_DNA"/>
</dbReference>
<dbReference type="InterPro" id="IPR014729">
    <property type="entry name" value="Rossmann-like_a/b/a_fold"/>
</dbReference>
<accession>A0A0G0K6G5</accession>
<evidence type="ECO:0000256" key="9">
    <source>
        <dbReference type="NCBIfam" id="TIGR00234"/>
    </source>
</evidence>
<dbReference type="GO" id="GO:0005829">
    <property type="term" value="C:cytosol"/>
    <property type="evidence" value="ECO:0007669"/>
    <property type="project" value="TreeGrafter"/>
</dbReference>
<dbReference type="EC" id="6.1.1.1" evidence="1 9"/>
<dbReference type="Pfam" id="PF22421">
    <property type="entry name" value="SYY_C-terminal"/>
    <property type="match status" value="1"/>
</dbReference>
<dbReference type="Proteomes" id="UP000034181">
    <property type="component" value="Unassembled WGS sequence"/>
</dbReference>
<evidence type="ECO:0000256" key="11">
    <source>
        <dbReference type="SAM" id="Coils"/>
    </source>
</evidence>
<protein>
    <recommendedName>
        <fullName evidence="1 9">Tyrosine--tRNA ligase</fullName>
        <ecNumber evidence="1 9">6.1.1.1</ecNumber>
    </recommendedName>
</protein>
<dbReference type="InterPro" id="IPR024088">
    <property type="entry name" value="Tyr-tRNA-ligase_bac-type"/>
</dbReference>
<dbReference type="InterPro" id="IPR001412">
    <property type="entry name" value="aa-tRNA-synth_I_CS"/>
</dbReference>
<dbReference type="GO" id="GO:0004831">
    <property type="term" value="F:tyrosine-tRNA ligase activity"/>
    <property type="evidence" value="ECO:0007669"/>
    <property type="project" value="UniProtKB-UniRule"/>
</dbReference>
<evidence type="ECO:0000313" key="14">
    <source>
        <dbReference type="Proteomes" id="UP000034181"/>
    </source>
</evidence>
<dbReference type="Pfam" id="PF00579">
    <property type="entry name" value="tRNA-synt_1b"/>
    <property type="match status" value="1"/>
</dbReference>
<dbReference type="PANTHER" id="PTHR11766:SF1">
    <property type="entry name" value="TYROSINE--TRNA LIGASE"/>
    <property type="match status" value="1"/>
</dbReference>
<dbReference type="Gene3D" id="3.10.290.10">
    <property type="entry name" value="RNA-binding S4 domain"/>
    <property type="match status" value="1"/>
</dbReference>
<evidence type="ECO:0000256" key="6">
    <source>
        <dbReference type="ARBA" id="ARBA00022917"/>
    </source>
</evidence>
<keyword evidence="4 10" id="KW-0067">ATP-binding</keyword>
<dbReference type="NCBIfam" id="TIGR00234">
    <property type="entry name" value="tyrS"/>
    <property type="match status" value="1"/>
</dbReference>
<keyword evidence="7 10" id="KW-0030">Aminoacyl-tRNA synthetase</keyword>
<dbReference type="AlphaFoldDB" id="A0A0G0K6G5"/>
<keyword evidence="11" id="KW-0175">Coiled coil</keyword>
<dbReference type="PROSITE" id="PS00178">
    <property type="entry name" value="AA_TRNA_LIGASE_I"/>
    <property type="match status" value="1"/>
</dbReference>
<dbReference type="InterPro" id="IPR036986">
    <property type="entry name" value="S4_RNA-bd_sf"/>
</dbReference>
<keyword evidence="3 10" id="KW-0547">Nucleotide-binding</keyword>
<evidence type="ECO:0000256" key="1">
    <source>
        <dbReference type="ARBA" id="ARBA00013160"/>
    </source>
</evidence>
<dbReference type="InterPro" id="IPR002307">
    <property type="entry name" value="Tyr-tRNA-ligase"/>
</dbReference>
<evidence type="ECO:0000256" key="3">
    <source>
        <dbReference type="ARBA" id="ARBA00022741"/>
    </source>
</evidence>
<sequence>MSSETSQLLSELEDKLTNLKQDLSSLSADQQYEMLASRAVHVIQPELLRKRLRKAKEDKKPLLIKYGIDPTGKDLHLGHIVPIIVARRLLQMGHKIALVFGDFTAFIGDPTGRVDTRPILSPEQIEENVSEYRSQVGKFIDLSKVEIVFNSTFYQKMSIRDLMSIYRANRLSPLLQREDFRNRMEGLTIAEALYPTLMAIDSLFMKPHIELGGNDQFLNFEITVEVMKSQGLPPECAITTELLLGTSGDGTKMSKSRGNFISLRDTANDTFGKVMSIPDSLLEHYFTLLTDITNEDWSALSHRMSQTTLNPMEVKKLLARILVTLLYSREEAYEAQKHFEKVFSSRQLPEEIPSLEVEKPSSTQPWVELLVAIQLVKSKREARELITNGALRLLNQTGEWEQITNIEANLPETDPFTIKLGKRKFASVRILPNR</sequence>
<keyword evidence="5" id="KW-0694">RNA-binding</keyword>
<gene>
    <name evidence="13" type="ORF">US96_C0032G0001</name>
</gene>
<keyword evidence="2 10" id="KW-0436">Ligase</keyword>
<feature type="domain" description="Tyrosine--tRNA ligase SYY-like C-terminal" evidence="12">
    <location>
        <begin position="347"/>
        <end position="425"/>
    </location>
</feature>
<evidence type="ECO:0000259" key="12">
    <source>
        <dbReference type="Pfam" id="PF22421"/>
    </source>
</evidence>
<evidence type="ECO:0000256" key="5">
    <source>
        <dbReference type="ARBA" id="ARBA00022884"/>
    </source>
</evidence>
<dbReference type="GO" id="GO:0003723">
    <property type="term" value="F:RNA binding"/>
    <property type="evidence" value="ECO:0007669"/>
    <property type="project" value="UniProtKB-KW"/>
</dbReference>
<proteinExistence type="inferred from homology"/>
<evidence type="ECO:0000256" key="2">
    <source>
        <dbReference type="ARBA" id="ARBA00022598"/>
    </source>
</evidence>
<dbReference type="PANTHER" id="PTHR11766">
    <property type="entry name" value="TYROSYL-TRNA SYNTHETASE"/>
    <property type="match status" value="1"/>
</dbReference>
<dbReference type="PRINTS" id="PR01040">
    <property type="entry name" value="TRNASYNTHTYR"/>
</dbReference>
<dbReference type="SUPFAM" id="SSF55174">
    <property type="entry name" value="Alpha-L RNA-binding motif"/>
    <property type="match status" value="1"/>
</dbReference>
<feature type="coiled-coil region" evidence="11">
    <location>
        <begin position="2"/>
        <end position="29"/>
    </location>
</feature>
<organism evidence="13 14">
    <name type="scientific">Candidatus Woesebacteria bacterium GW2011_GWB1_38_5b</name>
    <dbReference type="NCBI Taxonomy" id="1618569"/>
    <lineage>
        <taxon>Bacteria</taxon>
        <taxon>Candidatus Woeseibacteriota</taxon>
    </lineage>
</organism>
<comment type="similarity">
    <text evidence="10">Belongs to the class-I aminoacyl-tRNA synthetase family.</text>
</comment>
<dbReference type="GO" id="GO:0006437">
    <property type="term" value="P:tyrosyl-tRNA aminoacylation"/>
    <property type="evidence" value="ECO:0007669"/>
    <property type="project" value="UniProtKB-UniRule"/>
</dbReference>
<comment type="caution">
    <text evidence="13">The sequence shown here is derived from an EMBL/GenBank/DDBJ whole genome shotgun (WGS) entry which is preliminary data.</text>
</comment>
<evidence type="ECO:0000256" key="7">
    <source>
        <dbReference type="ARBA" id="ARBA00023146"/>
    </source>
</evidence>
<reference evidence="13 14" key="1">
    <citation type="journal article" date="2015" name="Nature">
        <title>rRNA introns, odd ribosomes, and small enigmatic genomes across a large radiation of phyla.</title>
        <authorList>
            <person name="Brown C.T."/>
            <person name="Hug L.A."/>
            <person name="Thomas B.C."/>
            <person name="Sharon I."/>
            <person name="Castelle C.J."/>
            <person name="Singh A."/>
            <person name="Wilkins M.J."/>
            <person name="Williams K.H."/>
            <person name="Banfield J.F."/>
        </authorList>
    </citation>
    <scope>NUCLEOTIDE SEQUENCE [LARGE SCALE GENOMIC DNA]</scope>
</reference>
<dbReference type="GO" id="GO:0005524">
    <property type="term" value="F:ATP binding"/>
    <property type="evidence" value="ECO:0007669"/>
    <property type="project" value="UniProtKB-KW"/>
</dbReference>
<dbReference type="Gene3D" id="1.10.240.10">
    <property type="entry name" value="Tyrosyl-Transfer RNA Synthetase"/>
    <property type="match status" value="1"/>
</dbReference>
<name>A0A0G0K6G5_9BACT</name>
<dbReference type="SUPFAM" id="SSF52374">
    <property type="entry name" value="Nucleotidylyl transferase"/>
    <property type="match status" value="1"/>
</dbReference>
<dbReference type="InterPro" id="IPR054608">
    <property type="entry name" value="SYY-like_C"/>
</dbReference>
<comment type="catalytic activity">
    <reaction evidence="8">
        <text>tRNA(Tyr) + L-tyrosine + ATP = L-tyrosyl-tRNA(Tyr) + AMP + diphosphate + H(+)</text>
        <dbReference type="Rhea" id="RHEA:10220"/>
        <dbReference type="Rhea" id="RHEA-COMP:9706"/>
        <dbReference type="Rhea" id="RHEA-COMP:9707"/>
        <dbReference type="ChEBI" id="CHEBI:15378"/>
        <dbReference type="ChEBI" id="CHEBI:30616"/>
        <dbReference type="ChEBI" id="CHEBI:33019"/>
        <dbReference type="ChEBI" id="CHEBI:58315"/>
        <dbReference type="ChEBI" id="CHEBI:78442"/>
        <dbReference type="ChEBI" id="CHEBI:78536"/>
        <dbReference type="ChEBI" id="CHEBI:456215"/>
        <dbReference type="EC" id="6.1.1.1"/>
    </reaction>
</comment>